<feature type="transmembrane region" description="Helical" evidence="8">
    <location>
        <begin position="60"/>
        <end position="78"/>
    </location>
</feature>
<sequence length="325" mass="34660">MTSDVNLVRGTGPEARQESKFRSYLRLGKLDVFDYYIGILVVSAAVLLPVAAVAPGTVPMLLLFLAGEVCTIVAMVALDDVTGYRDGSDIENYGPNNPLRKKLRKPLVAGTLTEAEAMRFAWITACAGALLWAGAIAVAPHRPMWTVVLIAATYVISLQYSYGMKLSYHGFQEAFLVALGVALVFGPYGLATGEFSGFLLVQAVLFGMGPLMFGVYSNTNDVEGDRAVGRPTVAALTSPRGNAIFIGALSAGEFVLVAAASLTGVAPAWFVLLMLPATILRARQYYLGFGRGDIMRARKLGFTVHRTYVALLVLANLLIGTGILA</sequence>
<comment type="pathway">
    <text evidence="2">Quinol/quinone metabolism; menaquinone biosynthesis.</text>
</comment>
<evidence type="ECO:0000313" key="9">
    <source>
        <dbReference type="EMBL" id="SEG49428.1"/>
    </source>
</evidence>
<dbReference type="InterPro" id="IPR000537">
    <property type="entry name" value="UbiA_prenyltransferase"/>
</dbReference>
<feature type="transmembrane region" description="Helical" evidence="8">
    <location>
        <begin position="307"/>
        <end position="324"/>
    </location>
</feature>
<keyword evidence="6 8" id="KW-1133">Transmembrane helix</keyword>
<evidence type="ECO:0000256" key="6">
    <source>
        <dbReference type="ARBA" id="ARBA00022989"/>
    </source>
</evidence>
<feature type="transmembrane region" description="Helical" evidence="8">
    <location>
        <begin position="120"/>
        <end position="138"/>
    </location>
</feature>
<reference evidence="9" key="1">
    <citation type="submission" date="2016-10" db="EMBL/GenBank/DDBJ databases">
        <authorList>
            <person name="de Groot N.N."/>
        </authorList>
    </citation>
    <scope>NUCLEOTIDE SEQUENCE [LARGE SCALE GENOMIC DNA]</scope>
    <source>
        <strain evidence="9">ATCC 20501</strain>
    </source>
</reference>
<gene>
    <name evidence="9" type="ORF">SAMN02982929_02384</name>
    <name evidence="10" type="ORF">SAMN05216506_112218</name>
</gene>
<evidence type="ECO:0000256" key="5">
    <source>
        <dbReference type="ARBA" id="ARBA00022692"/>
    </source>
</evidence>
<dbReference type="InterPro" id="IPR044878">
    <property type="entry name" value="UbiA_sf"/>
</dbReference>
<comment type="subcellular location">
    <subcellularLocation>
        <location evidence="1">Membrane</location>
        <topology evidence="1">Multi-pass membrane protein</topology>
    </subcellularLocation>
</comment>
<protein>
    <submittedName>
        <fullName evidence="9">1,4-dihydroxy-2-naphthoate octaprenyltransferase</fullName>
    </submittedName>
</protein>
<dbReference type="AlphaFoldDB" id="A0A1H6AL50"/>
<dbReference type="PANTHER" id="PTHR13929:SF0">
    <property type="entry name" value="UBIA PRENYLTRANSFERASE DOMAIN-CONTAINING PROTEIN 1"/>
    <property type="match status" value="1"/>
</dbReference>
<keyword evidence="4 9" id="KW-0808">Transferase</keyword>
<evidence type="ECO:0000313" key="11">
    <source>
        <dbReference type="Proteomes" id="UP000199690"/>
    </source>
</evidence>
<dbReference type="GO" id="GO:0004659">
    <property type="term" value="F:prenyltransferase activity"/>
    <property type="evidence" value="ECO:0007669"/>
    <property type="project" value="InterPro"/>
</dbReference>
<dbReference type="UniPathway" id="UPA00079"/>
<feature type="transmembrane region" description="Helical" evidence="8">
    <location>
        <begin position="174"/>
        <end position="191"/>
    </location>
</feature>
<dbReference type="GO" id="GO:0016020">
    <property type="term" value="C:membrane"/>
    <property type="evidence" value="ECO:0007669"/>
    <property type="project" value="UniProtKB-SubCell"/>
</dbReference>
<dbReference type="Proteomes" id="UP000199690">
    <property type="component" value="Unassembled WGS sequence"/>
</dbReference>
<reference evidence="11 12" key="2">
    <citation type="submission" date="2016-10" db="EMBL/GenBank/DDBJ databases">
        <authorList>
            <person name="Varghese N."/>
            <person name="Submissions S."/>
        </authorList>
    </citation>
    <scope>NUCLEOTIDE SEQUENCE [LARGE SCALE GENOMIC DNA]</scope>
    <source>
        <strain evidence="12">ATCC 20501</strain>
        <strain evidence="10 11">CGMCC 4.3529</strain>
    </source>
</reference>
<organism evidence="9 12">
    <name type="scientific">Saccharopolyspora kobensis</name>
    <dbReference type="NCBI Taxonomy" id="146035"/>
    <lineage>
        <taxon>Bacteria</taxon>
        <taxon>Bacillati</taxon>
        <taxon>Actinomycetota</taxon>
        <taxon>Actinomycetes</taxon>
        <taxon>Pseudonocardiales</taxon>
        <taxon>Pseudonocardiaceae</taxon>
        <taxon>Saccharopolyspora</taxon>
    </lineage>
</organism>
<dbReference type="Proteomes" id="UP000236729">
    <property type="component" value="Unassembled WGS sequence"/>
</dbReference>
<keyword evidence="3" id="KW-0474">Menaquinone biosynthesis</keyword>
<dbReference type="Pfam" id="PF01040">
    <property type="entry name" value="UbiA"/>
    <property type="match status" value="1"/>
</dbReference>
<dbReference type="Gene3D" id="1.10.357.140">
    <property type="entry name" value="UbiA prenyltransferase"/>
    <property type="match status" value="1"/>
</dbReference>
<dbReference type="InterPro" id="IPR026046">
    <property type="entry name" value="UBIAD1"/>
</dbReference>
<evidence type="ECO:0000256" key="4">
    <source>
        <dbReference type="ARBA" id="ARBA00022679"/>
    </source>
</evidence>
<dbReference type="PANTHER" id="PTHR13929">
    <property type="entry name" value="1,4-DIHYDROXY-2-NAPHTHOATE OCTAPRENYLTRANSFERASE"/>
    <property type="match status" value="1"/>
</dbReference>
<dbReference type="EMBL" id="FNVB01000003">
    <property type="protein sequence ID" value="SEG49428.1"/>
    <property type="molecule type" value="Genomic_DNA"/>
</dbReference>
<evidence type="ECO:0000256" key="8">
    <source>
        <dbReference type="SAM" id="Phobius"/>
    </source>
</evidence>
<dbReference type="GO" id="GO:0009234">
    <property type="term" value="P:menaquinone biosynthetic process"/>
    <property type="evidence" value="ECO:0007669"/>
    <property type="project" value="UniProtKB-UniPathway"/>
</dbReference>
<accession>A0A1I2BTX1</accession>
<feature type="transmembrane region" description="Helical" evidence="8">
    <location>
        <begin position="197"/>
        <end position="216"/>
    </location>
</feature>
<evidence type="ECO:0000313" key="12">
    <source>
        <dbReference type="Proteomes" id="UP000236729"/>
    </source>
</evidence>
<evidence type="ECO:0000256" key="7">
    <source>
        <dbReference type="ARBA" id="ARBA00023136"/>
    </source>
</evidence>
<feature type="transmembrane region" description="Helical" evidence="8">
    <location>
        <begin position="144"/>
        <end position="162"/>
    </location>
</feature>
<evidence type="ECO:0000256" key="1">
    <source>
        <dbReference type="ARBA" id="ARBA00004141"/>
    </source>
</evidence>
<name>A0A1H6AL50_9PSEU</name>
<dbReference type="CDD" id="cd13956">
    <property type="entry name" value="PT_UbiA"/>
    <property type="match status" value="1"/>
</dbReference>
<dbReference type="EMBL" id="FOME01000012">
    <property type="protein sequence ID" value="SFE59511.1"/>
    <property type="molecule type" value="Genomic_DNA"/>
</dbReference>
<dbReference type="RefSeq" id="WP_093356865.1">
    <property type="nucleotide sequence ID" value="NZ_FNVB01000003.1"/>
</dbReference>
<accession>A0A1H6AL50</accession>
<keyword evidence="7 8" id="KW-0472">Membrane</keyword>
<feature type="transmembrane region" description="Helical" evidence="8">
    <location>
        <begin position="32"/>
        <end position="54"/>
    </location>
</feature>
<proteinExistence type="predicted"/>
<keyword evidence="11" id="KW-1185">Reference proteome</keyword>
<keyword evidence="5 8" id="KW-0812">Transmembrane</keyword>
<dbReference type="GO" id="GO:0042371">
    <property type="term" value="P:vitamin K biosynthetic process"/>
    <property type="evidence" value="ECO:0007669"/>
    <property type="project" value="TreeGrafter"/>
</dbReference>
<evidence type="ECO:0000256" key="2">
    <source>
        <dbReference type="ARBA" id="ARBA00004863"/>
    </source>
</evidence>
<evidence type="ECO:0000313" key="10">
    <source>
        <dbReference type="EMBL" id="SFE59511.1"/>
    </source>
</evidence>
<evidence type="ECO:0000256" key="3">
    <source>
        <dbReference type="ARBA" id="ARBA00022428"/>
    </source>
</evidence>
<dbReference type="SMR" id="A0A1H6AL50"/>